<reference evidence="2 3" key="1">
    <citation type="submission" date="2016-01" db="EMBL/GenBank/DDBJ databases">
        <title>The new phylogeny of the genus Mycobacterium.</title>
        <authorList>
            <person name="Tarcisio F."/>
            <person name="Conor M."/>
            <person name="Antonella G."/>
            <person name="Elisabetta G."/>
            <person name="Giulia F.S."/>
            <person name="Sara T."/>
            <person name="Anna F."/>
            <person name="Clotilde B."/>
            <person name="Roberto B."/>
            <person name="Veronica D.S."/>
            <person name="Fabio R."/>
            <person name="Monica P."/>
            <person name="Olivier J."/>
            <person name="Enrico T."/>
            <person name="Nicola S."/>
        </authorList>
    </citation>
    <scope>NUCLEOTIDE SEQUENCE [LARGE SCALE GENOMIC DNA]</scope>
    <source>
        <strain evidence="2 3">DSM 44277</strain>
    </source>
</reference>
<protein>
    <recommendedName>
        <fullName evidence="1">Methyltransferase FkbM domain-containing protein</fullName>
    </recommendedName>
</protein>
<sequence length="95" mass="10986">MDLLKDQDAPRDIDFLSVDTEGHEKEVFANFDFDRYRFGFICVEQHAQLSPEDRVRPMLEAAGYKVIFPREFGRPVPMQITGIDEFFVPEDSPCG</sequence>
<evidence type="ECO:0000313" key="3">
    <source>
        <dbReference type="Proteomes" id="UP000193990"/>
    </source>
</evidence>
<dbReference type="STRING" id="56425.AWB93_12415"/>
<gene>
    <name evidence="2" type="ORF">AWB93_12415</name>
</gene>
<comment type="caution">
    <text evidence="2">The sequence shown here is derived from an EMBL/GenBank/DDBJ whole genome shotgun (WGS) entry which is preliminary data.</text>
</comment>
<proteinExistence type="predicted"/>
<keyword evidence="3" id="KW-1185">Reference proteome</keyword>
<dbReference type="InterPro" id="IPR029063">
    <property type="entry name" value="SAM-dependent_MTases_sf"/>
</dbReference>
<feature type="domain" description="Methyltransferase FkbM" evidence="1">
    <location>
        <begin position="2"/>
        <end position="66"/>
    </location>
</feature>
<name>A0A1X1R4G8_MYCBE</name>
<dbReference type="EMBL" id="LQOK01000028">
    <property type="protein sequence ID" value="ORU99219.1"/>
    <property type="molecule type" value="Genomic_DNA"/>
</dbReference>
<dbReference type="InterPro" id="IPR006342">
    <property type="entry name" value="FkbM_mtfrase"/>
</dbReference>
<dbReference type="SUPFAM" id="SSF53335">
    <property type="entry name" value="S-adenosyl-L-methionine-dependent methyltransferases"/>
    <property type="match status" value="1"/>
</dbReference>
<dbReference type="Pfam" id="PF05050">
    <property type="entry name" value="Methyltransf_21"/>
    <property type="match status" value="1"/>
</dbReference>
<evidence type="ECO:0000259" key="1">
    <source>
        <dbReference type="Pfam" id="PF05050"/>
    </source>
</evidence>
<accession>A0A1X1R4G8</accession>
<organism evidence="2 3">
    <name type="scientific">Mycobacterium bohemicum</name>
    <dbReference type="NCBI Taxonomy" id="56425"/>
    <lineage>
        <taxon>Bacteria</taxon>
        <taxon>Bacillati</taxon>
        <taxon>Actinomycetota</taxon>
        <taxon>Actinomycetes</taxon>
        <taxon>Mycobacteriales</taxon>
        <taxon>Mycobacteriaceae</taxon>
        <taxon>Mycobacterium</taxon>
    </lineage>
</organism>
<dbReference type="AlphaFoldDB" id="A0A1X1R4G8"/>
<evidence type="ECO:0000313" key="2">
    <source>
        <dbReference type="EMBL" id="ORU99219.1"/>
    </source>
</evidence>
<dbReference type="Proteomes" id="UP000193990">
    <property type="component" value="Unassembled WGS sequence"/>
</dbReference>